<dbReference type="PANTHER" id="PTHR10291:SF0">
    <property type="entry name" value="DEHYDRODOLICHYL DIPHOSPHATE SYNTHASE 2"/>
    <property type="match status" value="1"/>
</dbReference>
<dbReference type="InterPro" id="IPR001441">
    <property type="entry name" value="UPP_synth-like"/>
</dbReference>
<feature type="binding site" evidence="2">
    <location>
        <position position="222"/>
    </location>
    <ligand>
        <name>Mg(2+)</name>
        <dbReference type="ChEBI" id="CHEBI:18420"/>
    </ligand>
</feature>
<keyword evidence="2" id="KW-0460">Magnesium</keyword>
<name>A0ABM9NCQ0_RICHE</name>
<protein>
    <recommendedName>
        <fullName evidence="2">Isoprenyl transferase</fullName>
        <ecNumber evidence="2">2.5.1.-</ecNumber>
    </recommendedName>
</protein>
<feature type="binding site" evidence="2">
    <location>
        <position position="46"/>
    </location>
    <ligand>
        <name>substrate</name>
    </ligand>
</feature>
<reference evidence="3 4" key="1">
    <citation type="submission" date="2024-02" db="EMBL/GenBank/DDBJ databases">
        <authorList>
            <person name="Nijsse B."/>
            <person name="Sprong H."/>
        </authorList>
    </citation>
    <scope>NUCLEOTIDE SEQUENCE [LARGE SCALE GENOMIC DNA]</scope>
    <source>
        <strain evidence="3">OB144</strain>
    </source>
</reference>
<dbReference type="SUPFAM" id="SSF64005">
    <property type="entry name" value="Undecaprenyl diphosphate synthase"/>
    <property type="match status" value="1"/>
</dbReference>
<dbReference type="HAMAP" id="MF_01139">
    <property type="entry name" value="ISPT"/>
    <property type="match status" value="1"/>
</dbReference>
<comment type="similarity">
    <text evidence="2">Belongs to the UPP synthase family.</text>
</comment>
<feature type="binding site" evidence="2">
    <location>
        <position position="54"/>
    </location>
    <ligand>
        <name>substrate</name>
    </ligand>
</feature>
<keyword evidence="4" id="KW-1185">Reference proteome</keyword>
<dbReference type="Pfam" id="PF01255">
    <property type="entry name" value="Prenyltransf"/>
    <property type="match status" value="1"/>
</dbReference>
<feature type="binding site" evidence="2">
    <location>
        <position position="90"/>
    </location>
    <ligand>
        <name>substrate</name>
    </ligand>
</feature>
<comment type="subunit">
    <text evidence="2">Homodimer.</text>
</comment>
<comment type="function">
    <text evidence="2">Catalyzes the condensation of isopentenyl diphosphate (IPP) with allylic pyrophosphates generating different type of terpenoids.</text>
</comment>
<dbReference type="CDD" id="cd00475">
    <property type="entry name" value="Cis_IPPS"/>
    <property type="match status" value="1"/>
</dbReference>
<keyword evidence="1 2" id="KW-0808">Transferase</keyword>
<feature type="binding site" evidence="2">
    <location>
        <begin position="86"/>
        <end position="88"/>
    </location>
    <ligand>
        <name>substrate</name>
    </ligand>
</feature>
<dbReference type="NCBIfam" id="TIGR00055">
    <property type="entry name" value="uppS"/>
    <property type="match status" value="1"/>
</dbReference>
<evidence type="ECO:0000313" key="3">
    <source>
        <dbReference type="EMBL" id="CAK9121347.1"/>
    </source>
</evidence>
<dbReference type="PANTHER" id="PTHR10291">
    <property type="entry name" value="DEHYDRODOLICHYL DIPHOSPHATE SYNTHASE FAMILY MEMBER"/>
    <property type="match status" value="1"/>
</dbReference>
<comment type="cofactor">
    <cofactor evidence="2">
        <name>Mg(2+)</name>
        <dbReference type="ChEBI" id="CHEBI:18420"/>
    </cofactor>
    <text evidence="2">Binds 2 magnesium ions per subunit.</text>
</comment>
<dbReference type="InterPro" id="IPR036424">
    <property type="entry name" value="UPP_synth-like_sf"/>
</dbReference>
<dbReference type="EC" id="2.5.1.-" evidence="2"/>
<dbReference type="InterPro" id="IPR018520">
    <property type="entry name" value="UPP_synth-like_CS"/>
</dbReference>
<dbReference type="Gene3D" id="3.40.1180.10">
    <property type="entry name" value="Decaprenyl diphosphate synthase-like"/>
    <property type="match status" value="1"/>
</dbReference>
<evidence type="ECO:0000256" key="2">
    <source>
        <dbReference type="HAMAP-Rule" id="MF_01139"/>
    </source>
</evidence>
<dbReference type="EMBL" id="OZ018776">
    <property type="protein sequence ID" value="CAK9121347.1"/>
    <property type="molecule type" value="Genomic_DNA"/>
</dbReference>
<feature type="binding site" evidence="2">
    <location>
        <begin position="209"/>
        <end position="211"/>
    </location>
    <ligand>
        <name>substrate</name>
    </ligand>
</feature>
<sequence>MVILDTVVKPRYDIEYVFRSMQQHLKYKIMTNIKHLAIIMDGNARWADRHNLTKSEGHKVGADKIRELLPEFINLNIDYITLYTFSSENWQRSSMEVDFLIKLLSIYLKTELNNLHKNGVKIKVIGRLNLLSSSLQKHINNAIELTKNNNKITLCIAFSYGSRQEIVDACTKIIASGKKEVSESDVQHALYDPEMPDVDLLIRPGGVYRISNFLLWQAAYAELYFSPKYWPDFNKEDIQEAINDYSKRKRTFGKR</sequence>
<dbReference type="PROSITE" id="PS01066">
    <property type="entry name" value="UPP_SYNTHASE"/>
    <property type="match status" value="1"/>
</dbReference>
<evidence type="ECO:0000313" key="4">
    <source>
        <dbReference type="Proteomes" id="UP001642485"/>
    </source>
</evidence>
<feature type="binding site" evidence="2">
    <location>
        <position position="203"/>
    </location>
    <ligand>
        <name>substrate</name>
    </ligand>
</feature>
<feature type="binding site" evidence="2">
    <location>
        <position position="92"/>
    </location>
    <ligand>
        <name>substrate</name>
    </ligand>
</feature>
<feature type="binding site" evidence="2">
    <location>
        <position position="58"/>
    </location>
    <ligand>
        <name>substrate</name>
    </ligand>
</feature>
<dbReference type="GO" id="GO:0016740">
    <property type="term" value="F:transferase activity"/>
    <property type="evidence" value="ECO:0007669"/>
    <property type="project" value="UniProtKB-KW"/>
</dbReference>
<feature type="binding site" evidence="2">
    <location>
        <begin position="42"/>
        <end position="45"/>
    </location>
    <ligand>
        <name>substrate</name>
    </ligand>
</feature>
<feature type="active site" description="Proton acceptor" evidence="2">
    <location>
        <position position="89"/>
    </location>
</feature>
<accession>A0ABM9NCQ0</accession>
<feature type="active site" evidence="2">
    <location>
        <position position="41"/>
    </location>
</feature>
<evidence type="ECO:0000256" key="1">
    <source>
        <dbReference type="ARBA" id="ARBA00022679"/>
    </source>
</evidence>
<keyword evidence="2" id="KW-0479">Metal-binding</keyword>
<proteinExistence type="inferred from homology"/>
<organism evidence="3 4">
    <name type="scientific">Rickettsia helvetica</name>
    <dbReference type="NCBI Taxonomy" id="35789"/>
    <lineage>
        <taxon>Bacteria</taxon>
        <taxon>Pseudomonadati</taxon>
        <taxon>Pseudomonadota</taxon>
        <taxon>Alphaproteobacteria</taxon>
        <taxon>Rickettsiales</taxon>
        <taxon>Rickettsiaceae</taxon>
        <taxon>Rickettsieae</taxon>
        <taxon>Rickettsia</taxon>
        <taxon>spotted fever group</taxon>
    </lineage>
</organism>
<feature type="binding site" evidence="2">
    <location>
        <position position="41"/>
    </location>
    <ligand>
        <name>Mg(2+)</name>
        <dbReference type="ChEBI" id="CHEBI:18420"/>
    </ligand>
</feature>
<dbReference type="Proteomes" id="UP001642485">
    <property type="component" value="Chromosome"/>
</dbReference>
<gene>
    <name evidence="3" type="primary">uppS</name>
    <name evidence="3" type="ORF">OB144RH_06120</name>
</gene>